<feature type="domain" description="HNH nuclease" evidence="1">
    <location>
        <begin position="146"/>
        <end position="198"/>
    </location>
</feature>
<name>A0ABP5W7M7_9ACTN</name>
<evidence type="ECO:0000313" key="2">
    <source>
        <dbReference type="EMBL" id="GAA2421885.1"/>
    </source>
</evidence>
<reference evidence="3" key="1">
    <citation type="journal article" date="2019" name="Int. J. Syst. Evol. Microbiol.">
        <title>The Global Catalogue of Microorganisms (GCM) 10K type strain sequencing project: providing services to taxonomists for standard genome sequencing and annotation.</title>
        <authorList>
            <consortium name="The Broad Institute Genomics Platform"/>
            <consortium name="The Broad Institute Genome Sequencing Center for Infectious Disease"/>
            <person name="Wu L."/>
            <person name="Ma J."/>
        </authorList>
    </citation>
    <scope>NUCLEOTIDE SEQUENCE [LARGE SCALE GENOMIC DNA]</scope>
    <source>
        <strain evidence="3">JCM 6305</strain>
    </source>
</reference>
<dbReference type="CDD" id="cd00085">
    <property type="entry name" value="HNHc"/>
    <property type="match status" value="1"/>
</dbReference>
<evidence type="ECO:0000313" key="3">
    <source>
        <dbReference type="Proteomes" id="UP001501638"/>
    </source>
</evidence>
<protein>
    <recommendedName>
        <fullName evidence="1">HNH nuclease domain-containing protein</fullName>
    </recommendedName>
</protein>
<dbReference type="InterPro" id="IPR002711">
    <property type="entry name" value="HNH"/>
</dbReference>
<gene>
    <name evidence="2" type="ORF">GCM10010405_00160</name>
</gene>
<organism evidence="2 3">
    <name type="scientific">Streptomyces macrosporus</name>
    <dbReference type="NCBI Taxonomy" id="44032"/>
    <lineage>
        <taxon>Bacteria</taxon>
        <taxon>Bacillati</taxon>
        <taxon>Actinomycetota</taxon>
        <taxon>Actinomycetes</taxon>
        <taxon>Kitasatosporales</taxon>
        <taxon>Streptomycetaceae</taxon>
        <taxon>Streptomyces</taxon>
    </lineage>
</organism>
<dbReference type="SMART" id="SM00507">
    <property type="entry name" value="HNHc"/>
    <property type="match status" value="1"/>
</dbReference>
<dbReference type="Gene3D" id="1.10.30.50">
    <property type="match status" value="1"/>
</dbReference>
<dbReference type="Proteomes" id="UP001501638">
    <property type="component" value="Unassembled WGS sequence"/>
</dbReference>
<keyword evidence="3" id="KW-1185">Reference proteome</keyword>
<dbReference type="EMBL" id="BAAASZ010000002">
    <property type="protein sequence ID" value="GAA2421885.1"/>
    <property type="molecule type" value="Genomic_DNA"/>
</dbReference>
<dbReference type="InterPro" id="IPR003615">
    <property type="entry name" value="HNH_nuc"/>
</dbReference>
<evidence type="ECO:0000259" key="1">
    <source>
        <dbReference type="SMART" id="SM00507"/>
    </source>
</evidence>
<accession>A0ABP5W7M7</accession>
<proteinExistence type="predicted"/>
<sequence>MQIQARKAREAARAYRSAPACERCEMPTGRPANVRYCHACDADIESLRAEDERRARRREREEAAKNPCQGPDCNNPVGLSKEKGRTRHYCSKKCAKAAEYIRARDRRAPVPVPCPRCSAPHVSKYADGVCRSCQRAQRTIARRVTLKRAVREQYGDSHCFHCATPLGGEEILDHLVPVSRGGLSTVDNMRFVCERCNASKKDQLIGEWTPAIA</sequence>
<dbReference type="Pfam" id="PF01844">
    <property type="entry name" value="HNH"/>
    <property type="match status" value="1"/>
</dbReference>
<comment type="caution">
    <text evidence="2">The sequence shown here is derived from an EMBL/GenBank/DDBJ whole genome shotgun (WGS) entry which is preliminary data.</text>
</comment>